<name>A0A5B7IAU1_PORTR</name>
<evidence type="ECO:0000313" key="2">
    <source>
        <dbReference type="Proteomes" id="UP000324222"/>
    </source>
</evidence>
<keyword evidence="2" id="KW-1185">Reference proteome</keyword>
<organism evidence="1 2">
    <name type="scientific">Portunus trituberculatus</name>
    <name type="common">Swimming crab</name>
    <name type="synonym">Neptunus trituberculatus</name>
    <dbReference type="NCBI Taxonomy" id="210409"/>
    <lineage>
        <taxon>Eukaryota</taxon>
        <taxon>Metazoa</taxon>
        <taxon>Ecdysozoa</taxon>
        <taxon>Arthropoda</taxon>
        <taxon>Crustacea</taxon>
        <taxon>Multicrustacea</taxon>
        <taxon>Malacostraca</taxon>
        <taxon>Eumalacostraca</taxon>
        <taxon>Eucarida</taxon>
        <taxon>Decapoda</taxon>
        <taxon>Pleocyemata</taxon>
        <taxon>Brachyura</taxon>
        <taxon>Eubrachyura</taxon>
        <taxon>Portunoidea</taxon>
        <taxon>Portunidae</taxon>
        <taxon>Portuninae</taxon>
        <taxon>Portunus</taxon>
    </lineage>
</organism>
<evidence type="ECO:0000313" key="1">
    <source>
        <dbReference type="EMBL" id="MPC82541.1"/>
    </source>
</evidence>
<reference evidence="1 2" key="1">
    <citation type="submission" date="2019-05" db="EMBL/GenBank/DDBJ databases">
        <title>Another draft genome of Portunus trituberculatus and its Hox gene families provides insights of decapod evolution.</title>
        <authorList>
            <person name="Jeong J.-H."/>
            <person name="Song I."/>
            <person name="Kim S."/>
            <person name="Choi T."/>
            <person name="Kim D."/>
            <person name="Ryu S."/>
            <person name="Kim W."/>
        </authorList>
    </citation>
    <scope>NUCLEOTIDE SEQUENCE [LARGE SCALE GENOMIC DNA]</scope>
    <source>
        <tissue evidence="1">Muscle</tissue>
    </source>
</reference>
<dbReference type="Proteomes" id="UP000324222">
    <property type="component" value="Unassembled WGS sequence"/>
</dbReference>
<comment type="caution">
    <text evidence="1">The sequence shown here is derived from an EMBL/GenBank/DDBJ whole genome shotgun (WGS) entry which is preliminary data.</text>
</comment>
<proteinExistence type="predicted"/>
<dbReference type="EMBL" id="VSRR010060071">
    <property type="protein sequence ID" value="MPC82541.1"/>
    <property type="molecule type" value="Genomic_DNA"/>
</dbReference>
<dbReference type="AlphaFoldDB" id="A0A5B7IAU1"/>
<sequence length="67" mass="7753">MSEVGCQDDEQRGVGWSRNGEQLERAWQGMSEVGCQDEEQRGVGWSRNGEKQYKVAGGRMREEYWIL</sequence>
<gene>
    <name evidence="1" type="ORF">E2C01_077213</name>
</gene>
<accession>A0A5B7IAU1</accession>
<protein>
    <submittedName>
        <fullName evidence="1">Uncharacterized protein</fullName>
    </submittedName>
</protein>